<dbReference type="EMBL" id="JAAWWB010000001">
    <property type="protein sequence ID" value="KAG6791751.1"/>
    <property type="molecule type" value="Genomic_DNA"/>
</dbReference>
<evidence type="ECO:0000256" key="5">
    <source>
        <dbReference type="ARBA" id="ARBA00022692"/>
    </source>
</evidence>
<evidence type="ECO:0000256" key="8">
    <source>
        <dbReference type="ARBA" id="ARBA00023136"/>
    </source>
</evidence>
<keyword evidence="8 9" id="KW-0472">Membrane</keyword>
<name>A0A8X8DGY5_POPTO</name>
<evidence type="ECO:0000256" key="6">
    <source>
        <dbReference type="ARBA" id="ARBA00022824"/>
    </source>
</evidence>
<feature type="transmembrane region" description="Helical" evidence="9">
    <location>
        <begin position="258"/>
        <end position="277"/>
    </location>
</feature>
<organism evidence="10 11">
    <name type="scientific">Populus tomentosa</name>
    <name type="common">Chinese white poplar</name>
    <dbReference type="NCBI Taxonomy" id="118781"/>
    <lineage>
        <taxon>Eukaryota</taxon>
        <taxon>Viridiplantae</taxon>
        <taxon>Streptophyta</taxon>
        <taxon>Embryophyta</taxon>
        <taxon>Tracheophyta</taxon>
        <taxon>Spermatophyta</taxon>
        <taxon>Magnoliopsida</taxon>
        <taxon>eudicotyledons</taxon>
        <taxon>Gunneridae</taxon>
        <taxon>Pentapetalae</taxon>
        <taxon>rosids</taxon>
        <taxon>fabids</taxon>
        <taxon>Malpighiales</taxon>
        <taxon>Salicaceae</taxon>
        <taxon>Saliceae</taxon>
        <taxon>Populus</taxon>
    </lineage>
</organism>
<dbReference type="PANTHER" id="PTHR13121:SF0">
    <property type="entry name" value="PHOSPHATIDYLINOSITOL GLYCAN ANCHOR BIOSYNTHESIS CLASS U PROTEIN"/>
    <property type="match status" value="1"/>
</dbReference>
<feature type="transmembrane region" description="Helical" evidence="9">
    <location>
        <begin position="86"/>
        <end position="106"/>
    </location>
</feature>
<keyword evidence="11" id="KW-1185">Reference proteome</keyword>
<feature type="transmembrane region" description="Helical" evidence="9">
    <location>
        <begin position="139"/>
        <end position="159"/>
    </location>
</feature>
<comment type="subcellular location">
    <subcellularLocation>
        <location evidence="1">Endoplasmic reticulum membrane</location>
        <topology evidence="1">Multi-pass membrane protein</topology>
    </subcellularLocation>
</comment>
<keyword evidence="7 9" id="KW-1133">Transmembrane helix</keyword>
<keyword evidence="6" id="KW-0256">Endoplasmic reticulum</keyword>
<comment type="similarity">
    <text evidence="3">Belongs to the PIGU family.</text>
</comment>
<protein>
    <recommendedName>
        <fullName evidence="12">Phosphatidylinositol glycan anchor biosynthesis class U protein</fullName>
    </recommendedName>
</protein>
<evidence type="ECO:0000313" key="11">
    <source>
        <dbReference type="Proteomes" id="UP000886885"/>
    </source>
</evidence>
<dbReference type="GO" id="GO:0006506">
    <property type="term" value="P:GPI anchor biosynthetic process"/>
    <property type="evidence" value="ECO:0007669"/>
    <property type="project" value="UniProtKB-KW"/>
</dbReference>
<evidence type="ECO:0000256" key="7">
    <source>
        <dbReference type="ARBA" id="ARBA00022989"/>
    </source>
</evidence>
<feature type="transmembrane region" description="Helical" evidence="9">
    <location>
        <begin position="466"/>
        <end position="492"/>
    </location>
</feature>
<keyword evidence="4" id="KW-0337">GPI-anchor biosynthesis</keyword>
<feature type="transmembrane region" description="Helical" evidence="9">
    <location>
        <begin position="165"/>
        <end position="187"/>
    </location>
</feature>
<gene>
    <name evidence="10" type="ORF">POTOM_000884</name>
</gene>
<evidence type="ECO:0000256" key="9">
    <source>
        <dbReference type="SAM" id="Phobius"/>
    </source>
</evidence>
<evidence type="ECO:0008006" key="12">
    <source>
        <dbReference type="Google" id="ProtNLM"/>
    </source>
</evidence>
<feature type="transmembrane region" description="Helical" evidence="9">
    <location>
        <begin position="194"/>
        <end position="211"/>
    </location>
</feature>
<dbReference type="PANTHER" id="PTHR13121">
    <property type="entry name" value="GPI TRANSAMIDASE COMPONENT PIG-U"/>
    <property type="match status" value="1"/>
</dbReference>
<evidence type="ECO:0000256" key="3">
    <source>
        <dbReference type="ARBA" id="ARBA00010026"/>
    </source>
</evidence>
<dbReference type="GO" id="GO:0016255">
    <property type="term" value="P:attachment of GPI anchor to protein"/>
    <property type="evidence" value="ECO:0007669"/>
    <property type="project" value="InterPro"/>
</dbReference>
<dbReference type="GO" id="GO:0042765">
    <property type="term" value="C:GPI-anchor transamidase complex"/>
    <property type="evidence" value="ECO:0007669"/>
    <property type="project" value="InterPro"/>
</dbReference>
<feature type="transmembrane region" description="Helical" evidence="9">
    <location>
        <begin position="395"/>
        <end position="411"/>
    </location>
</feature>
<keyword evidence="5 9" id="KW-0812">Transmembrane</keyword>
<feature type="transmembrane region" description="Helical" evidence="9">
    <location>
        <begin position="439"/>
        <end position="460"/>
    </location>
</feature>
<dbReference type="OrthoDB" id="549017at2759"/>
<evidence type="ECO:0000256" key="1">
    <source>
        <dbReference type="ARBA" id="ARBA00004477"/>
    </source>
</evidence>
<sequence>MLRLILIYLPKTFNLASRPEVSTPLVSLRRLAEGYWLKQSSISPYAGSMYHGSPLLLSLLGPLTVKRIEGQPNHLLCSDADDSLHILGYSLVFVIADIISALLIRATGHTLQMAYRQSLNSLDIVDLLKSSDLLSSGDIAALVYLWNPFTIAACVGLSTSPVENLVVILALHGACKGLVPLAAFGWVMATHLSLYPAILIIPVIVLLGYGPDTPPRKLFLQKGYGKNGDSHSSDNCGQQETNQSKAEVTFSWRPVIHFLFWSSLWSTYVLVLCSISVKPHGSLWEMFQRYQLDILSFIISALHHTNTVWQPCMKIRLVVIKPGDVSEKTLLNLCYSKRTYGFILTMEDMSPNIGVLWYFFAEVFDFFRSFFMIVFHLNILFMILPLAIRLKHRPCFLAFIYIAISSMLKSYPSVGDSALYLGLLGLFLDELADMKFSFFLLCGYIGVSLLSPVMHNLWIWRGTGNANFYYATGMAYACLQIILVVESVSAVLNHDRKLRKISATKPRDGNS</sequence>
<dbReference type="InterPro" id="IPR009600">
    <property type="entry name" value="PIG-U"/>
</dbReference>
<evidence type="ECO:0000313" key="10">
    <source>
        <dbReference type="EMBL" id="KAG6791751.1"/>
    </source>
</evidence>
<proteinExistence type="inferred from homology"/>
<dbReference type="Proteomes" id="UP000886885">
    <property type="component" value="Chromosome 1A"/>
</dbReference>
<feature type="transmembrane region" description="Helical" evidence="9">
    <location>
        <begin position="366"/>
        <end position="388"/>
    </location>
</feature>
<dbReference type="Pfam" id="PF06728">
    <property type="entry name" value="PIG-U"/>
    <property type="match status" value="2"/>
</dbReference>
<reference evidence="10" key="1">
    <citation type="journal article" date="2020" name="bioRxiv">
        <title>Hybrid origin of Populus tomentosa Carr. identified through genome sequencing and phylogenomic analysis.</title>
        <authorList>
            <person name="An X."/>
            <person name="Gao K."/>
            <person name="Chen Z."/>
            <person name="Li J."/>
            <person name="Yang X."/>
            <person name="Yang X."/>
            <person name="Zhou J."/>
            <person name="Guo T."/>
            <person name="Zhao T."/>
            <person name="Huang S."/>
            <person name="Miao D."/>
            <person name="Khan W.U."/>
            <person name="Rao P."/>
            <person name="Ye M."/>
            <person name="Lei B."/>
            <person name="Liao W."/>
            <person name="Wang J."/>
            <person name="Ji L."/>
            <person name="Li Y."/>
            <person name="Guo B."/>
            <person name="Mustafa N.S."/>
            <person name="Li S."/>
            <person name="Yun Q."/>
            <person name="Keller S.R."/>
            <person name="Mao J."/>
            <person name="Zhang R."/>
            <person name="Strauss S.H."/>
        </authorList>
    </citation>
    <scope>NUCLEOTIDE SEQUENCE</scope>
    <source>
        <strain evidence="10">GM15</strain>
        <tissue evidence="10">Leaf</tissue>
    </source>
</reference>
<comment type="pathway">
    <text evidence="2">Glycolipid biosynthesis; glycosylphosphatidylinositol-anchor biosynthesis.</text>
</comment>
<accession>A0A8X8DGY5</accession>
<comment type="caution">
    <text evidence="10">The sequence shown here is derived from an EMBL/GenBank/DDBJ whole genome shotgun (WGS) entry which is preliminary data.</text>
</comment>
<evidence type="ECO:0000256" key="2">
    <source>
        <dbReference type="ARBA" id="ARBA00004687"/>
    </source>
</evidence>
<evidence type="ECO:0000256" key="4">
    <source>
        <dbReference type="ARBA" id="ARBA00022502"/>
    </source>
</evidence>
<dbReference type="AlphaFoldDB" id="A0A8X8DGY5"/>